<dbReference type="Gene3D" id="1.20.58.390">
    <property type="entry name" value="Neurotransmitter-gated ion-channel transmembrane domain"/>
    <property type="match status" value="1"/>
</dbReference>
<evidence type="ECO:0000313" key="8">
    <source>
        <dbReference type="Proteomes" id="UP000694844"/>
    </source>
</evidence>
<comment type="caution">
    <text evidence="5">Lacks conserved residue(s) required for the propagation of feature annotation.</text>
</comment>
<keyword evidence="8" id="KW-1185">Reference proteome</keyword>
<dbReference type="InterPro" id="IPR038050">
    <property type="entry name" value="Neuro_actylchol_rec"/>
</dbReference>
<gene>
    <name evidence="9" type="primary">LOC111125064</name>
</gene>
<dbReference type="Proteomes" id="UP000694844">
    <property type="component" value="Chromosome 3"/>
</dbReference>
<name>A0A8B8D9K8_CRAVI</name>
<dbReference type="OrthoDB" id="6516677at2759"/>
<dbReference type="InterPro" id="IPR006202">
    <property type="entry name" value="Neur_chan_lig-bd"/>
</dbReference>
<dbReference type="InterPro" id="IPR018000">
    <property type="entry name" value="Neurotransmitter_ion_chnl_CS"/>
</dbReference>
<comment type="similarity">
    <text evidence="5">Belongs to the ligand-gated ion channel (TC 1.A.9) family.</text>
</comment>
<dbReference type="AlphaFoldDB" id="A0A8B8D9K8"/>
<dbReference type="Gene3D" id="2.70.170.10">
    <property type="entry name" value="Neurotransmitter-gated ion-channel ligand-binding domain"/>
    <property type="match status" value="1"/>
</dbReference>
<evidence type="ECO:0000256" key="2">
    <source>
        <dbReference type="ARBA" id="ARBA00022692"/>
    </source>
</evidence>
<dbReference type="Pfam" id="PF02932">
    <property type="entry name" value="Neur_chan_memb"/>
    <property type="match status" value="1"/>
</dbReference>
<dbReference type="FunFam" id="2.70.170.10:FF:000030">
    <property type="entry name" value="AcetylCholine Receptor"/>
    <property type="match status" value="1"/>
</dbReference>
<dbReference type="GO" id="GO:0016020">
    <property type="term" value="C:membrane"/>
    <property type="evidence" value="ECO:0007669"/>
    <property type="project" value="UniProtKB-SubCell"/>
</dbReference>
<feature type="transmembrane region" description="Helical" evidence="5">
    <location>
        <begin position="248"/>
        <end position="271"/>
    </location>
</feature>
<dbReference type="PRINTS" id="PR00252">
    <property type="entry name" value="NRIONCHANNEL"/>
</dbReference>
<dbReference type="PROSITE" id="PS00236">
    <property type="entry name" value="NEUROTR_ION_CHANNEL"/>
    <property type="match status" value="1"/>
</dbReference>
<evidence type="ECO:0000313" key="9">
    <source>
        <dbReference type="RefSeq" id="XP_022324229.1"/>
    </source>
</evidence>
<dbReference type="GeneID" id="111125064"/>
<dbReference type="InterPro" id="IPR006201">
    <property type="entry name" value="Neur_channel"/>
</dbReference>
<keyword evidence="5" id="KW-0813">Transport</keyword>
<sequence>MIRRSILLNSARRLSHIIILFVVNANGVLGLDHYGVTKDLYDTLFNGSYSAEVLPVCRSGDIMNVTISTALREVVEINEKFQTLRLKIWVRLNWTDCRLRWDPSAYQDQDQIYVPYARLWMPDVTLYEEISELGSLSEMKDYRACVSSDGTVQYNFPSTVTTACSIDVTYFPFDRQICKLTFGSWIYSGKHLEVFASSSSADVSTFLNNNEWRLISMKSEKIVHYYNCCAYSFSEVSFNLTIQREPKFYIITIIFPSTLVTTLTFIGFFLPPSCSEKISLQITVLLSNSVFLLLMQDQLPSSSDTFPVIAYFFTSQMLLVCLACIMAGIVLFVYYTRQSGREVPQIFRKLFLRYLSRVFCVKNEECISKDISVAAVYDDIKERRMSSVLLKDAMRRRESLVNWKSQKIMHEDIPEESNNASLPLTRNNSEGSHFASVQAQGRDSLSSVFTEVEKFKDKKTTPTLNLENVIHEWVHLAHVLDRLFLTCYFIIYVANGLVFVFLFT</sequence>
<feature type="transmembrane region" description="Helical" evidence="5">
    <location>
        <begin position="308"/>
        <end position="335"/>
    </location>
</feature>
<keyword evidence="2 5" id="KW-0812">Transmembrane</keyword>
<feature type="domain" description="Neurotransmitter-gated ion-channel ligand-binding" evidence="6">
    <location>
        <begin position="38"/>
        <end position="246"/>
    </location>
</feature>
<dbReference type="InterPro" id="IPR006029">
    <property type="entry name" value="Neurotrans-gated_channel_TM"/>
</dbReference>
<dbReference type="GO" id="GO:0004888">
    <property type="term" value="F:transmembrane signaling receptor activity"/>
    <property type="evidence" value="ECO:0007669"/>
    <property type="project" value="InterPro"/>
</dbReference>
<dbReference type="CDD" id="cd18997">
    <property type="entry name" value="LGIC_ECD_nAChR"/>
    <property type="match status" value="1"/>
</dbReference>
<dbReference type="RefSeq" id="XP_022324229.1">
    <property type="nucleotide sequence ID" value="XM_022468521.1"/>
</dbReference>
<protein>
    <submittedName>
        <fullName evidence="9">Neuronal acetylcholine receptor subunit alpha-9-like</fullName>
    </submittedName>
</protein>
<accession>A0A8B8D9K8</accession>
<evidence type="ECO:0000259" key="6">
    <source>
        <dbReference type="Pfam" id="PF02931"/>
    </source>
</evidence>
<feature type="domain" description="Neurotransmitter-gated ion-channel transmembrane" evidence="7">
    <location>
        <begin position="253"/>
        <end position="495"/>
    </location>
</feature>
<dbReference type="GO" id="GO:0005230">
    <property type="term" value="F:extracellular ligand-gated monoatomic ion channel activity"/>
    <property type="evidence" value="ECO:0007669"/>
    <property type="project" value="InterPro"/>
</dbReference>
<dbReference type="SUPFAM" id="SSF63712">
    <property type="entry name" value="Nicotinic receptor ligand binding domain-like"/>
    <property type="match status" value="1"/>
</dbReference>
<dbReference type="InterPro" id="IPR036719">
    <property type="entry name" value="Neuro-gated_channel_TM_sf"/>
</dbReference>
<dbReference type="CDD" id="cd19051">
    <property type="entry name" value="LGIC_TM_cation"/>
    <property type="match status" value="1"/>
</dbReference>
<proteinExistence type="inferred from homology"/>
<evidence type="ECO:0000259" key="7">
    <source>
        <dbReference type="Pfam" id="PF02932"/>
    </source>
</evidence>
<keyword evidence="5" id="KW-0407">Ion channel</keyword>
<dbReference type="InterPro" id="IPR036734">
    <property type="entry name" value="Neur_chan_lig-bd_sf"/>
</dbReference>
<keyword evidence="3 5" id="KW-1133">Transmembrane helix</keyword>
<dbReference type="Pfam" id="PF02931">
    <property type="entry name" value="Neur_chan_LBD"/>
    <property type="match status" value="1"/>
</dbReference>
<reference evidence="9" key="1">
    <citation type="submission" date="2025-08" db="UniProtKB">
        <authorList>
            <consortium name="RefSeq"/>
        </authorList>
    </citation>
    <scope>IDENTIFICATION</scope>
    <source>
        <tissue evidence="9">Whole sample</tissue>
    </source>
</reference>
<evidence type="ECO:0000256" key="4">
    <source>
        <dbReference type="ARBA" id="ARBA00023136"/>
    </source>
</evidence>
<dbReference type="SUPFAM" id="SSF90112">
    <property type="entry name" value="Neurotransmitter-gated ion-channel transmembrane pore"/>
    <property type="match status" value="1"/>
</dbReference>
<dbReference type="FunFam" id="1.20.58.390:FF:000043">
    <property type="entry name" value="AcetylCholine Receptor"/>
    <property type="match status" value="1"/>
</dbReference>
<keyword evidence="5" id="KW-0406">Ion transport</keyword>
<organism evidence="8 9">
    <name type="scientific">Crassostrea virginica</name>
    <name type="common">Eastern oyster</name>
    <dbReference type="NCBI Taxonomy" id="6565"/>
    <lineage>
        <taxon>Eukaryota</taxon>
        <taxon>Metazoa</taxon>
        <taxon>Spiralia</taxon>
        <taxon>Lophotrochozoa</taxon>
        <taxon>Mollusca</taxon>
        <taxon>Bivalvia</taxon>
        <taxon>Autobranchia</taxon>
        <taxon>Pteriomorphia</taxon>
        <taxon>Ostreida</taxon>
        <taxon>Ostreoidea</taxon>
        <taxon>Ostreidae</taxon>
        <taxon>Crassostrea</taxon>
    </lineage>
</organism>
<keyword evidence="4 5" id="KW-0472">Membrane</keyword>
<dbReference type="KEGG" id="cvn:111125064"/>
<evidence type="ECO:0000256" key="5">
    <source>
        <dbReference type="RuleBase" id="RU000687"/>
    </source>
</evidence>
<feature type="transmembrane region" description="Helical" evidence="5">
    <location>
        <begin position="483"/>
        <end position="503"/>
    </location>
</feature>
<evidence type="ECO:0000256" key="1">
    <source>
        <dbReference type="ARBA" id="ARBA00004141"/>
    </source>
</evidence>
<comment type="subcellular location">
    <subcellularLocation>
        <location evidence="1">Membrane</location>
        <topology evidence="1">Multi-pass membrane protein</topology>
    </subcellularLocation>
</comment>
<evidence type="ECO:0000256" key="3">
    <source>
        <dbReference type="ARBA" id="ARBA00022989"/>
    </source>
</evidence>
<dbReference type="PANTHER" id="PTHR18945">
    <property type="entry name" value="NEUROTRANSMITTER GATED ION CHANNEL"/>
    <property type="match status" value="1"/>
</dbReference>